<dbReference type="PANTHER" id="PTHR30632">
    <property type="entry name" value="MOLYBDATE-BINDING PERIPLASMIC PROTEIN"/>
    <property type="match status" value="1"/>
</dbReference>
<dbReference type="InterPro" id="IPR050682">
    <property type="entry name" value="ModA/WtpA"/>
</dbReference>
<keyword evidence="2 5" id="KW-0500">Molybdenum</keyword>
<dbReference type="RefSeq" id="WP_115753489.1">
    <property type="nucleotide sequence ID" value="NZ_LARY01000002.1"/>
</dbReference>
<dbReference type="GO" id="GO:0015689">
    <property type="term" value="P:molybdate ion transport"/>
    <property type="evidence" value="ECO:0007669"/>
    <property type="project" value="InterPro"/>
</dbReference>
<comment type="caution">
    <text evidence="7">The sequence shown here is derived from an EMBL/GenBank/DDBJ whole genome shotgun (WGS) entry which is preliminary data.</text>
</comment>
<keyword evidence="3 5" id="KW-0479">Metal-binding</keyword>
<comment type="similarity">
    <text evidence="1">Belongs to the bacterial solute-binding protein ModA family.</text>
</comment>
<evidence type="ECO:0000313" key="7">
    <source>
        <dbReference type="EMBL" id="RDX01236.1"/>
    </source>
</evidence>
<dbReference type="Gene3D" id="3.40.190.10">
    <property type="entry name" value="Periplasmic binding protein-like II"/>
    <property type="match status" value="2"/>
</dbReference>
<evidence type="ECO:0000256" key="1">
    <source>
        <dbReference type="ARBA" id="ARBA00009175"/>
    </source>
</evidence>
<keyword evidence="8" id="KW-1185">Reference proteome</keyword>
<evidence type="ECO:0000256" key="4">
    <source>
        <dbReference type="ARBA" id="ARBA00022729"/>
    </source>
</evidence>
<dbReference type="PROSITE" id="PS51257">
    <property type="entry name" value="PROKAR_LIPOPROTEIN"/>
    <property type="match status" value="1"/>
</dbReference>
<feature type="binding site" evidence="5">
    <location>
        <position position="178"/>
    </location>
    <ligand>
        <name>molybdate</name>
        <dbReference type="ChEBI" id="CHEBI:36264"/>
    </ligand>
</feature>
<sequence>MKLKNLGILTVLFLLAILTACGNTANSSKKEEKIDLHISAAASLKDAIDEIKPLYEKKYPSTKLTFDFAGSGQIRERVTSGAPIDGVLFASESDIDKLVQAKKATSKAEFAQNTLVLIEPTSSKSKKSADLAEKLKAYQKFALGDPESVPAGKYGKETLEKLNLYDGMKDQLVLASDVRQVLSYVAAGNADAGFVYETDALISKKVSVVQSIPDDLHAPIGYYSGIVTDTEHKKNVESFMKFMRSEEAQKVLKQYGFKPGK</sequence>
<dbReference type="SUPFAM" id="SSF53850">
    <property type="entry name" value="Periplasmic binding protein-like II"/>
    <property type="match status" value="1"/>
</dbReference>
<dbReference type="FunFam" id="3.40.190.10:FF:000035">
    <property type="entry name" value="Molybdate ABC transporter substrate-binding protein"/>
    <property type="match status" value="1"/>
</dbReference>
<evidence type="ECO:0000256" key="3">
    <source>
        <dbReference type="ARBA" id="ARBA00022723"/>
    </source>
</evidence>
<reference evidence="8" key="1">
    <citation type="submission" date="2015-04" db="EMBL/GenBank/DDBJ databases">
        <authorList>
            <person name="Schardt J."/>
            <person name="Mueller-Herbst S."/>
            <person name="Scherer S."/>
            <person name="Huptas C."/>
        </authorList>
    </citation>
    <scope>NUCLEOTIDE SEQUENCE [LARGE SCALE GENOMIC DNA]</scope>
    <source>
        <strain evidence="8">Kiel-L1</strain>
    </source>
</reference>
<feature type="binding site" evidence="5">
    <location>
        <position position="151"/>
    </location>
    <ligand>
        <name>molybdate</name>
        <dbReference type="ChEBI" id="CHEBI:36264"/>
    </ligand>
</feature>
<gene>
    <name evidence="7" type="ORF">UR08_09900</name>
</gene>
<evidence type="ECO:0000256" key="6">
    <source>
        <dbReference type="SAM" id="SignalP"/>
    </source>
</evidence>
<dbReference type="EMBL" id="LARY01000002">
    <property type="protein sequence ID" value="RDX01236.1"/>
    <property type="molecule type" value="Genomic_DNA"/>
</dbReference>
<dbReference type="PANTHER" id="PTHR30632:SF0">
    <property type="entry name" value="SULFATE-BINDING PROTEIN"/>
    <property type="match status" value="1"/>
</dbReference>
<feature type="binding site" evidence="5">
    <location>
        <position position="43"/>
    </location>
    <ligand>
        <name>molybdate</name>
        <dbReference type="ChEBI" id="CHEBI:36264"/>
    </ligand>
</feature>
<dbReference type="GO" id="GO:0046872">
    <property type="term" value="F:metal ion binding"/>
    <property type="evidence" value="ECO:0007669"/>
    <property type="project" value="UniProtKB-KW"/>
</dbReference>
<organism evidence="7 8">
    <name type="scientific">Listeria kieliensis</name>
    <dbReference type="NCBI Taxonomy" id="1621700"/>
    <lineage>
        <taxon>Bacteria</taxon>
        <taxon>Bacillati</taxon>
        <taxon>Bacillota</taxon>
        <taxon>Bacilli</taxon>
        <taxon>Bacillales</taxon>
        <taxon>Listeriaceae</taxon>
        <taxon>Listeria</taxon>
    </lineage>
</organism>
<evidence type="ECO:0000256" key="2">
    <source>
        <dbReference type="ARBA" id="ARBA00022505"/>
    </source>
</evidence>
<dbReference type="PIRSF" id="PIRSF004846">
    <property type="entry name" value="ModA"/>
    <property type="match status" value="1"/>
</dbReference>
<feature type="binding site" evidence="5">
    <location>
        <position position="71"/>
    </location>
    <ligand>
        <name>molybdate</name>
        <dbReference type="ChEBI" id="CHEBI:36264"/>
    </ligand>
</feature>
<name>A0A3D8TTT2_9LIST</name>
<dbReference type="GO" id="GO:0030973">
    <property type="term" value="F:molybdate ion binding"/>
    <property type="evidence" value="ECO:0007669"/>
    <property type="project" value="UniProtKB-ARBA"/>
</dbReference>
<dbReference type="NCBIfam" id="TIGR01256">
    <property type="entry name" value="modA"/>
    <property type="match status" value="1"/>
</dbReference>
<evidence type="ECO:0000313" key="8">
    <source>
        <dbReference type="Proteomes" id="UP000257055"/>
    </source>
</evidence>
<evidence type="ECO:0000256" key="5">
    <source>
        <dbReference type="PIRSR" id="PIRSR004846-1"/>
    </source>
</evidence>
<dbReference type="InterPro" id="IPR005950">
    <property type="entry name" value="ModA"/>
</dbReference>
<dbReference type="GO" id="GO:1901359">
    <property type="term" value="F:tungstate binding"/>
    <property type="evidence" value="ECO:0007669"/>
    <property type="project" value="UniProtKB-ARBA"/>
</dbReference>
<feature type="signal peptide" evidence="6">
    <location>
        <begin position="1"/>
        <end position="25"/>
    </location>
</feature>
<accession>A0A3D8TTT2</accession>
<dbReference type="Pfam" id="PF13531">
    <property type="entry name" value="SBP_bac_11"/>
    <property type="match status" value="1"/>
</dbReference>
<dbReference type="AlphaFoldDB" id="A0A3D8TTT2"/>
<dbReference type="Proteomes" id="UP000257055">
    <property type="component" value="Unassembled WGS sequence"/>
</dbReference>
<protein>
    <submittedName>
        <fullName evidence="7">Molybdate ABC transporter substrate-binding protein</fullName>
    </submittedName>
</protein>
<proteinExistence type="inferred from homology"/>
<feature type="chain" id="PRO_5038553681" evidence="6">
    <location>
        <begin position="26"/>
        <end position="261"/>
    </location>
</feature>
<feature type="binding site" evidence="5">
    <location>
        <position position="196"/>
    </location>
    <ligand>
        <name>molybdate</name>
        <dbReference type="ChEBI" id="CHEBI:36264"/>
    </ligand>
</feature>
<keyword evidence="4 6" id="KW-0732">Signal</keyword>